<proteinExistence type="inferred from homology"/>
<evidence type="ECO:0000256" key="8">
    <source>
        <dbReference type="SAM" id="MobiDB-lite"/>
    </source>
</evidence>
<keyword evidence="3" id="KW-1003">Cell membrane</keyword>
<evidence type="ECO:0000256" key="6">
    <source>
        <dbReference type="ARBA" id="ARBA00023136"/>
    </source>
</evidence>
<dbReference type="RefSeq" id="WP_136910951.1">
    <property type="nucleotide sequence ID" value="NZ_SUMD01000008.1"/>
</dbReference>
<evidence type="ECO:0000259" key="9">
    <source>
        <dbReference type="PROSITE" id="PS50928"/>
    </source>
</evidence>
<evidence type="ECO:0000256" key="5">
    <source>
        <dbReference type="ARBA" id="ARBA00022989"/>
    </source>
</evidence>
<dbReference type="InterPro" id="IPR000515">
    <property type="entry name" value="MetI-like"/>
</dbReference>
<reference evidence="10 11" key="1">
    <citation type="submission" date="2019-04" db="EMBL/GenBank/DDBJ databases">
        <title>Rhodococcus oryzae sp. nov., a novel actinomycete isolated from rhizosphere soil of rice (Oryza sativa L.).</title>
        <authorList>
            <person name="Li C."/>
        </authorList>
    </citation>
    <scope>NUCLEOTIDE SEQUENCE [LARGE SCALE GENOMIC DNA]</scope>
    <source>
        <strain evidence="10 11">NEAU-CX67</strain>
    </source>
</reference>
<keyword evidence="11" id="KW-1185">Reference proteome</keyword>
<dbReference type="Gene3D" id="1.10.3720.10">
    <property type="entry name" value="MetI-like"/>
    <property type="match status" value="1"/>
</dbReference>
<feature type="transmembrane region" description="Helical" evidence="7">
    <location>
        <begin position="293"/>
        <end position="315"/>
    </location>
</feature>
<gene>
    <name evidence="10" type="ORF">FCG67_17410</name>
</gene>
<dbReference type="Pfam" id="PF00528">
    <property type="entry name" value="BPD_transp_1"/>
    <property type="match status" value="1"/>
</dbReference>
<dbReference type="CDD" id="cd06261">
    <property type="entry name" value="TM_PBP2"/>
    <property type="match status" value="1"/>
</dbReference>
<evidence type="ECO:0000256" key="3">
    <source>
        <dbReference type="ARBA" id="ARBA00022475"/>
    </source>
</evidence>
<feature type="transmembrane region" description="Helical" evidence="7">
    <location>
        <begin position="236"/>
        <end position="257"/>
    </location>
</feature>
<dbReference type="InterPro" id="IPR050366">
    <property type="entry name" value="BP-dependent_transpt_permease"/>
</dbReference>
<sequence length="326" mass="34789">MPDPELPGTPDRASPEARAGQNYFVAGPDEVEALGVDRLDEASPPTSMWRDAWRGLRRNPMFLVSALLILFVFVVVAVPGLFTGQDPRMCLGQNSMRGPGAGHPFGFDLQGCDIFARTVYGARASVLTGVGATAIFLLIGGTVGALAGFYGGRLDAVVSRITDIFFGIPLILAAIVMMQLFRNRSIWTVMLILALFAWPHVARIARGSVISVRGNDFVLAATALGVSRFRILLRHVLPNAIGPVIVVTTIWLGVFIVTEATLSYLGIGLPPSVVSWGGDISTGQSRLRSGSGIIFYPAAALAVTVLGFIMLGDALRDALDPKARKR</sequence>
<comment type="subcellular location">
    <subcellularLocation>
        <location evidence="1 7">Cell membrane</location>
        <topology evidence="1 7">Multi-pass membrane protein</topology>
    </subcellularLocation>
</comment>
<dbReference type="SUPFAM" id="SSF161098">
    <property type="entry name" value="MetI-like"/>
    <property type="match status" value="1"/>
</dbReference>
<evidence type="ECO:0000256" key="1">
    <source>
        <dbReference type="ARBA" id="ARBA00004651"/>
    </source>
</evidence>
<keyword evidence="6 7" id="KW-0472">Membrane</keyword>
<feature type="region of interest" description="Disordered" evidence="8">
    <location>
        <begin position="1"/>
        <end position="21"/>
    </location>
</feature>
<dbReference type="Pfam" id="PF12911">
    <property type="entry name" value="OppC_N"/>
    <property type="match status" value="1"/>
</dbReference>
<feature type="transmembrane region" description="Helical" evidence="7">
    <location>
        <begin position="126"/>
        <end position="149"/>
    </location>
</feature>
<dbReference type="Proteomes" id="UP000305109">
    <property type="component" value="Unassembled WGS sequence"/>
</dbReference>
<evidence type="ECO:0000313" key="10">
    <source>
        <dbReference type="EMBL" id="TJZ76485.1"/>
    </source>
</evidence>
<comment type="similarity">
    <text evidence="7">Belongs to the binding-protein-dependent transport system permease family.</text>
</comment>
<protein>
    <submittedName>
        <fullName evidence="10">ABC transporter permease</fullName>
    </submittedName>
</protein>
<dbReference type="InterPro" id="IPR035906">
    <property type="entry name" value="MetI-like_sf"/>
</dbReference>
<accession>A0ABY2RK91</accession>
<feature type="domain" description="ABC transmembrane type-1" evidence="9">
    <location>
        <begin position="122"/>
        <end position="312"/>
    </location>
</feature>
<evidence type="ECO:0000256" key="7">
    <source>
        <dbReference type="RuleBase" id="RU363032"/>
    </source>
</evidence>
<dbReference type="PANTHER" id="PTHR43386">
    <property type="entry name" value="OLIGOPEPTIDE TRANSPORT SYSTEM PERMEASE PROTEIN APPC"/>
    <property type="match status" value="1"/>
</dbReference>
<keyword evidence="2 7" id="KW-0813">Transport</keyword>
<dbReference type="InterPro" id="IPR025966">
    <property type="entry name" value="OppC_N"/>
</dbReference>
<name>A0ABY2RK91_9NOCA</name>
<evidence type="ECO:0000313" key="11">
    <source>
        <dbReference type="Proteomes" id="UP000305109"/>
    </source>
</evidence>
<feature type="transmembrane region" description="Helical" evidence="7">
    <location>
        <begin position="60"/>
        <end position="82"/>
    </location>
</feature>
<dbReference type="PANTHER" id="PTHR43386:SF6">
    <property type="entry name" value="ABC TRANSPORTER PERMEASE PROTEIN"/>
    <property type="match status" value="1"/>
</dbReference>
<dbReference type="EMBL" id="SUMD01000008">
    <property type="protein sequence ID" value="TJZ76485.1"/>
    <property type="molecule type" value="Genomic_DNA"/>
</dbReference>
<feature type="transmembrane region" description="Helical" evidence="7">
    <location>
        <begin position="161"/>
        <end position="180"/>
    </location>
</feature>
<comment type="caution">
    <text evidence="10">The sequence shown here is derived from an EMBL/GenBank/DDBJ whole genome shotgun (WGS) entry which is preliminary data.</text>
</comment>
<keyword evidence="5 7" id="KW-1133">Transmembrane helix</keyword>
<dbReference type="PROSITE" id="PS50928">
    <property type="entry name" value="ABC_TM1"/>
    <property type="match status" value="1"/>
</dbReference>
<keyword evidence="4 7" id="KW-0812">Transmembrane</keyword>
<feature type="transmembrane region" description="Helical" evidence="7">
    <location>
        <begin position="186"/>
        <end position="205"/>
    </location>
</feature>
<organism evidence="10 11">
    <name type="scientific">Rhodococcus oryzae</name>
    <dbReference type="NCBI Taxonomy" id="2571143"/>
    <lineage>
        <taxon>Bacteria</taxon>
        <taxon>Bacillati</taxon>
        <taxon>Actinomycetota</taxon>
        <taxon>Actinomycetes</taxon>
        <taxon>Mycobacteriales</taxon>
        <taxon>Nocardiaceae</taxon>
        <taxon>Rhodococcus</taxon>
    </lineage>
</organism>
<evidence type="ECO:0000256" key="2">
    <source>
        <dbReference type="ARBA" id="ARBA00022448"/>
    </source>
</evidence>
<evidence type="ECO:0000256" key="4">
    <source>
        <dbReference type="ARBA" id="ARBA00022692"/>
    </source>
</evidence>